<feature type="domain" description="TRIP4/RQT4 C2HC5-type zinc finger" evidence="1">
    <location>
        <begin position="113"/>
        <end position="161"/>
    </location>
</feature>
<dbReference type="InterPro" id="IPR056993">
    <property type="entry name" value="TRIP4_3rd_dom"/>
</dbReference>
<evidence type="ECO:0000313" key="4">
    <source>
        <dbReference type="Proteomes" id="UP001626550"/>
    </source>
</evidence>
<dbReference type="Pfam" id="PF23134">
    <property type="entry name" value="TRIP4_3rd"/>
    <property type="match status" value="1"/>
</dbReference>
<protein>
    <submittedName>
        <fullName evidence="3">Activating signal cointegrator 1</fullName>
    </submittedName>
</protein>
<gene>
    <name evidence="3" type="primary">TRIP4_2</name>
    <name evidence="3" type="ORF">Ciccas_000633</name>
</gene>
<proteinExistence type="predicted"/>
<reference evidence="3 4" key="1">
    <citation type="submission" date="2024-11" db="EMBL/GenBank/DDBJ databases">
        <title>Adaptive evolution of stress response genes in parasites aligns with host niche diversity.</title>
        <authorList>
            <person name="Hahn C."/>
            <person name="Resl P."/>
        </authorList>
    </citation>
    <scope>NUCLEOTIDE SEQUENCE [LARGE SCALE GENOMIC DNA]</scope>
    <source>
        <strain evidence="3">EGGRZ-B1_66</strain>
        <tissue evidence="3">Body</tissue>
    </source>
</reference>
<feature type="domain" description="Activating signal cointegrator 1 third" evidence="2">
    <location>
        <begin position="237"/>
        <end position="290"/>
    </location>
</feature>
<sequence>MEKCVEILSPKLGQKGAADFINFMCKLDDNREIESRVSNFLDPANKHFDAVVKFLTQENINAKLKNKSPEVQPKNTIKNVFKKDKTMGKQKPKFVPLFQEGAHEGFVALIPGRYPCQCLATVHKLVNNCMFCGRIVCNQEGSGLCYFCGNMVCTTEELNTINSGSKVGQKLKNKLLNIPWNDGIQPIYMTNQEVPQEAISDTALREAEEKLIAAILHRDKLVIADSQSIARNRVIDDELDYFASESGYKWLTPEVRDRVSKRIEELKSQRHASGFGASKITIDFAGRKIEHHDDRLEKIDQLFSQEPILDEDKKENAVETVLRTLDHLEVNSDTYNGNRVLSIPVQNQKSNHQKLT</sequence>
<evidence type="ECO:0000313" key="3">
    <source>
        <dbReference type="EMBL" id="KAL3320697.1"/>
    </source>
</evidence>
<evidence type="ECO:0000259" key="1">
    <source>
        <dbReference type="Pfam" id="PF06221"/>
    </source>
</evidence>
<dbReference type="PANTHER" id="PTHR12963:SF4">
    <property type="entry name" value="ACTIVATING SIGNAL COINTEGRATOR 1"/>
    <property type="match status" value="1"/>
</dbReference>
<keyword evidence="4" id="KW-1185">Reference proteome</keyword>
<dbReference type="AlphaFoldDB" id="A0ABD2QMT1"/>
<dbReference type="Pfam" id="PF06221">
    <property type="entry name" value="zf-C2HC5"/>
    <property type="match status" value="1"/>
</dbReference>
<dbReference type="Proteomes" id="UP001626550">
    <property type="component" value="Unassembled WGS sequence"/>
</dbReference>
<name>A0ABD2QMT1_9PLAT</name>
<dbReference type="InterPro" id="IPR009349">
    <property type="entry name" value="TRIP4/RQT4_C2HC5_Znf"/>
</dbReference>
<evidence type="ECO:0000259" key="2">
    <source>
        <dbReference type="Pfam" id="PF23134"/>
    </source>
</evidence>
<organism evidence="3 4">
    <name type="scientific">Cichlidogyrus casuarinus</name>
    <dbReference type="NCBI Taxonomy" id="1844966"/>
    <lineage>
        <taxon>Eukaryota</taxon>
        <taxon>Metazoa</taxon>
        <taxon>Spiralia</taxon>
        <taxon>Lophotrochozoa</taxon>
        <taxon>Platyhelminthes</taxon>
        <taxon>Monogenea</taxon>
        <taxon>Monopisthocotylea</taxon>
        <taxon>Dactylogyridea</taxon>
        <taxon>Ancyrocephalidae</taxon>
        <taxon>Cichlidogyrus</taxon>
    </lineage>
</organism>
<dbReference type="EMBL" id="JBJKFK010000036">
    <property type="protein sequence ID" value="KAL3320697.1"/>
    <property type="molecule type" value="Genomic_DNA"/>
</dbReference>
<accession>A0ABD2QMT1</accession>
<dbReference type="PANTHER" id="PTHR12963">
    <property type="entry name" value="THYROID RECEPTOR INTERACTING PROTEIN RELATED"/>
    <property type="match status" value="1"/>
</dbReference>
<dbReference type="InterPro" id="IPR039128">
    <property type="entry name" value="TRIP4-like"/>
</dbReference>
<comment type="caution">
    <text evidence="3">The sequence shown here is derived from an EMBL/GenBank/DDBJ whole genome shotgun (WGS) entry which is preliminary data.</text>
</comment>